<name>A0A845Q0Q1_9FLAO</name>
<dbReference type="PANTHER" id="PTHR30352">
    <property type="entry name" value="PYRUVATE FORMATE-LYASE-ACTIVATING ENZYME"/>
    <property type="match status" value="1"/>
</dbReference>
<keyword evidence="7" id="KW-0560">Oxidoreductase</keyword>
<evidence type="ECO:0000256" key="3">
    <source>
        <dbReference type="ARBA" id="ARBA00022691"/>
    </source>
</evidence>
<dbReference type="InterPro" id="IPR012837">
    <property type="entry name" value="NrdG"/>
</dbReference>
<comment type="cofactor">
    <cofactor evidence="1">
        <name>[4Fe-4S] cluster</name>
        <dbReference type="ChEBI" id="CHEBI:49883"/>
    </cofactor>
</comment>
<evidence type="ECO:0000256" key="7">
    <source>
        <dbReference type="PIRNR" id="PIRNR000368"/>
    </source>
</evidence>
<dbReference type="GO" id="GO:0046872">
    <property type="term" value="F:metal ion binding"/>
    <property type="evidence" value="ECO:0007669"/>
    <property type="project" value="UniProtKB-KW"/>
</dbReference>
<evidence type="ECO:0000256" key="5">
    <source>
        <dbReference type="ARBA" id="ARBA00023004"/>
    </source>
</evidence>
<keyword evidence="5" id="KW-0408">Iron</keyword>
<organism evidence="8 9">
    <name type="scientific">Elizabethkingia argenteiflava</name>
    <dbReference type="NCBI Taxonomy" id="2681556"/>
    <lineage>
        <taxon>Bacteria</taxon>
        <taxon>Pseudomonadati</taxon>
        <taxon>Bacteroidota</taxon>
        <taxon>Flavobacteriia</taxon>
        <taxon>Flavobacteriales</taxon>
        <taxon>Weeksellaceae</taxon>
        <taxon>Elizabethkingia</taxon>
    </lineage>
</organism>
<comment type="similarity">
    <text evidence="7">Belongs to the organic radical-activating enzymes family.</text>
</comment>
<dbReference type="SFLD" id="SFLDG01066">
    <property type="entry name" value="organic_radical-activating_enz"/>
    <property type="match status" value="1"/>
</dbReference>
<dbReference type="SFLD" id="SFLDF00299">
    <property type="entry name" value="anaerobic_ribonucleoside-triph"/>
    <property type="match status" value="1"/>
</dbReference>
<keyword evidence="9" id="KW-1185">Reference proteome</keyword>
<evidence type="ECO:0000313" key="9">
    <source>
        <dbReference type="Proteomes" id="UP000553459"/>
    </source>
</evidence>
<evidence type="ECO:0000256" key="2">
    <source>
        <dbReference type="ARBA" id="ARBA00022485"/>
    </source>
</evidence>
<dbReference type="Pfam" id="PF13353">
    <property type="entry name" value="Fer4_12"/>
    <property type="match status" value="1"/>
</dbReference>
<evidence type="ECO:0000256" key="4">
    <source>
        <dbReference type="ARBA" id="ARBA00022723"/>
    </source>
</evidence>
<evidence type="ECO:0000313" key="8">
    <source>
        <dbReference type="EMBL" id="NAW51890.1"/>
    </source>
</evidence>
<dbReference type="AlphaFoldDB" id="A0A845Q0Q1"/>
<evidence type="ECO:0000256" key="1">
    <source>
        <dbReference type="ARBA" id="ARBA00001966"/>
    </source>
</evidence>
<dbReference type="PANTHER" id="PTHR30352:SF2">
    <property type="entry name" value="ANAEROBIC RIBONUCLEOSIDE-TRIPHOSPHATE REDUCTASE-ACTIVATING PROTEIN"/>
    <property type="match status" value="1"/>
</dbReference>
<dbReference type="Proteomes" id="UP000553459">
    <property type="component" value="Unassembled WGS sequence"/>
</dbReference>
<dbReference type="RefSeq" id="WP_166520146.1">
    <property type="nucleotide sequence ID" value="NZ_JAAABJ010000634.1"/>
</dbReference>
<comment type="caution">
    <text evidence="8">The sequence shown here is derived from an EMBL/GenBank/DDBJ whole genome shotgun (WGS) entry which is preliminary data.</text>
</comment>
<dbReference type="PIRSF" id="PIRSF000368">
    <property type="entry name" value="NrdG"/>
    <property type="match status" value="1"/>
</dbReference>
<proteinExistence type="inferred from homology"/>
<dbReference type="SFLD" id="SFLDG01063">
    <property type="entry name" value="activating_enzymes__group_1"/>
    <property type="match status" value="1"/>
</dbReference>
<dbReference type="NCBIfam" id="TIGR02491">
    <property type="entry name" value="NrdG"/>
    <property type="match status" value="1"/>
</dbReference>
<keyword evidence="3" id="KW-0949">S-adenosyl-L-methionine</keyword>
<dbReference type="SFLD" id="SFLDS00029">
    <property type="entry name" value="Radical_SAM"/>
    <property type="match status" value="1"/>
</dbReference>
<dbReference type="EC" id="1.97.1.-" evidence="7"/>
<evidence type="ECO:0000256" key="6">
    <source>
        <dbReference type="ARBA" id="ARBA00023014"/>
    </source>
</evidence>
<accession>A0A845Q0Q1</accession>
<dbReference type="SUPFAM" id="SSF102114">
    <property type="entry name" value="Radical SAM enzymes"/>
    <property type="match status" value="1"/>
</dbReference>
<dbReference type="InterPro" id="IPR034457">
    <property type="entry name" value="Organic_radical-activating"/>
</dbReference>
<dbReference type="Gene3D" id="3.20.20.70">
    <property type="entry name" value="Aldolase class I"/>
    <property type="match status" value="1"/>
</dbReference>
<dbReference type="InterPro" id="IPR013785">
    <property type="entry name" value="Aldolase_TIM"/>
</dbReference>
<reference evidence="8 9" key="1">
    <citation type="submission" date="2019-11" db="EMBL/GenBank/DDBJ databases">
        <title>Characterization of Elizabethkingia argenteiflava sp. nov., isolated from inner surface of Soybean Pods.</title>
        <authorList>
            <person name="Mo S."/>
        </authorList>
    </citation>
    <scope>NUCLEOTIDE SEQUENCE [LARGE SCALE GENOMIC DNA]</scope>
    <source>
        <strain evidence="8 9">YB22</strain>
    </source>
</reference>
<dbReference type="GO" id="GO:0004748">
    <property type="term" value="F:ribonucleoside-diphosphate reductase activity, thioredoxin disulfide as acceptor"/>
    <property type="evidence" value="ECO:0007669"/>
    <property type="project" value="TreeGrafter"/>
</dbReference>
<dbReference type="InterPro" id="IPR058240">
    <property type="entry name" value="rSAM_sf"/>
</dbReference>
<keyword evidence="6" id="KW-0411">Iron-sulfur</keyword>
<dbReference type="EMBL" id="JAAABJ010000634">
    <property type="protein sequence ID" value="NAW51890.1"/>
    <property type="molecule type" value="Genomic_DNA"/>
</dbReference>
<dbReference type="InterPro" id="IPR007197">
    <property type="entry name" value="rSAM"/>
</dbReference>
<dbReference type="GO" id="GO:0043365">
    <property type="term" value="F:[formate-C-acetyltransferase]-activating enzyme activity"/>
    <property type="evidence" value="ECO:0007669"/>
    <property type="project" value="InterPro"/>
</dbReference>
<comment type="function">
    <text evidence="7">Activation of anaerobic ribonucleoside-triphosphate reductase under anaerobic conditions by generation of an organic free radical, using S-adenosylmethionine and reduced flavodoxin as cosubstrates to produce 5'-deoxy-adenosine.</text>
</comment>
<sequence length="172" mass="19501">MSFTNKLSVLKIVEDTLVDGPGFRTSIYAAGCIHECVGCHNPASWVHRNGTFMEIDRILEVVKNNFLAQVSFSGGDPLCQPQAFTTLAKKIKQETGKNIWCYTGFTFEKIKRTPTLEPILYYLDVLVDGRFIEKKKDTTLLFRGSSNQRIIEVQKSLRQGRVILWESALPNL</sequence>
<protein>
    <recommendedName>
        <fullName evidence="7">Anaerobic ribonucleoside-triphosphate reductase-activating protein</fullName>
        <ecNumber evidence="7">1.97.1.-</ecNumber>
    </recommendedName>
</protein>
<gene>
    <name evidence="8" type="primary">nrdG</name>
    <name evidence="8" type="ORF">GNY06_11115</name>
</gene>
<keyword evidence="2" id="KW-0004">4Fe-4S</keyword>
<keyword evidence="4" id="KW-0479">Metal-binding</keyword>
<dbReference type="GO" id="GO:0051539">
    <property type="term" value="F:4 iron, 4 sulfur cluster binding"/>
    <property type="evidence" value="ECO:0007669"/>
    <property type="project" value="UniProtKB-KW"/>
</dbReference>